<organism evidence="1 2">
    <name type="scientific">Gossypium barbadense</name>
    <name type="common">Sea Island cotton</name>
    <name type="synonym">Hibiscus barbadensis</name>
    <dbReference type="NCBI Taxonomy" id="3634"/>
    <lineage>
        <taxon>Eukaryota</taxon>
        <taxon>Viridiplantae</taxon>
        <taxon>Streptophyta</taxon>
        <taxon>Embryophyta</taxon>
        <taxon>Tracheophyta</taxon>
        <taxon>Spermatophyta</taxon>
        <taxon>Magnoliopsida</taxon>
        <taxon>eudicotyledons</taxon>
        <taxon>Gunneridae</taxon>
        <taxon>Pentapetalae</taxon>
        <taxon>rosids</taxon>
        <taxon>malvids</taxon>
        <taxon>Malvales</taxon>
        <taxon>Malvaceae</taxon>
        <taxon>Malvoideae</taxon>
        <taxon>Gossypium</taxon>
    </lineage>
</organism>
<dbReference type="Proteomes" id="UP000239757">
    <property type="component" value="Unassembled WGS sequence"/>
</dbReference>
<reference evidence="1 2" key="1">
    <citation type="submission" date="2015-01" db="EMBL/GenBank/DDBJ databases">
        <title>Genome of allotetraploid Gossypium barbadense reveals genomic plasticity and fiber elongation in cotton evolution.</title>
        <authorList>
            <person name="Chen X."/>
            <person name="Liu X."/>
            <person name="Zhao B."/>
            <person name="Zheng H."/>
            <person name="Hu Y."/>
            <person name="Lu G."/>
            <person name="Yang C."/>
            <person name="Chen J."/>
            <person name="Shan C."/>
            <person name="Zhang L."/>
            <person name="Zhou Y."/>
            <person name="Wang L."/>
            <person name="Guo W."/>
            <person name="Bai Y."/>
            <person name="Ruan J."/>
            <person name="Shangguan X."/>
            <person name="Mao Y."/>
            <person name="Jiang J."/>
            <person name="Zhu Y."/>
            <person name="Lei J."/>
            <person name="Kang H."/>
            <person name="Chen S."/>
            <person name="He X."/>
            <person name="Wang R."/>
            <person name="Wang Y."/>
            <person name="Chen J."/>
            <person name="Wang L."/>
            <person name="Yu S."/>
            <person name="Wang B."/>
            <person name="Wei J."/>
            <person name="Song S."/>
            <person name="Lu X."/>
            <person name="Gao Z."/>
            <person name="Gu W."/>
            <person name="Deng X."/>
            <person name="Ma D."/>
            <person name="Wang S."/>
            <person name="Liang W."/>
            <person name="Fang L."/>
            <person name="Cai C."/>
            <person name="Zhu X."/>
            <person name="Zhou B."/>
            <person name="Zhang Y."/>
            <person name="Chen Z."/>
            <person name="Xu S."/>
            <person name="Zhu R."/>
            <person name="Wang S."/>
            <person name="Zhang T."/>
            <person name="Zhao G."/>
        </authorList>
    </citation>
    <scope>NUCLEOTIDE SEQUENCE [LARGE SCALE GENOMIC DNA]</scope>
    <source>
        <strain evidence="2">cv. Xinhai21</strain>
        <tissue evidence="1">Leaf</tissue>
    </source>
</reference>
<evidence type="ECO:0000313" key="2">
    <source>
        <dbReference type="Proteomes" id="UP000239757"/>
    </source>
</evidence>
<evidence type="ECO:0000313" key="1">
    <source>
        <dbReference type="EMBL" id="PPS11500.1"/>
    </source>
</evidence>
<gene>
    <name evidence="1" type="ORF">GOBAR_AA09144</name>
</gene>
<accession>A0A2P5Y7D0</accession>
<name>A0A2P5Y7D0_GOSBA</name>
<proteinExistence type="predicted"/>
<sequence length="101" mass="11554">MLGYTITHCSLRGVEGIMIGKTAWYYGFLVWYVITKSVLSGEVGWARSHRVIASSTDKQRFDTGCIRYRMNRIEFDDGDESSVSYTESESLFGSHHKVFVE</sequence>
<protein>
    <submittedName>
        <fullName evidence="1">Uncharacterized protein</fullName>
    </submittedName>
</protein>
<dbReference type="AlphaFoldDB" id="A0A2P5Y7D0"/>
<dbReference type="EMBL" id="KZ663581">
    <property type="protein sequence ID" value="PPS11500.1"/>
    <property type="molecule type" value="Genomic_DNA"/>
</dbReference>